<dbReference type="Pfam" id="PF03588">
    <property type="entry name" value="Leu_Phe_trans"/>
    <property type="match status" value="1"/>
</dbReference>
<dbReference type="SUPFAM" id="SSF55729">
    <property type="entry name" value="Acyl-CoA N-acyltransferases (Nat)"/>
    <property type="match status" value="1"/>
</dbReference>
<dbReference type="Proteomes" id="UP000440694">
    <property type="component" value="Unassembled WGS sequence"/>
</dbReference>
<dbReference type="EC" id="2.3.2.6" evidence="4"/>
<comment type="function">
    <text evidence="4">Functions in the N-end rule pathway of protein degradation where it conjugates Leu, Phe and, less efficiently, Met from aminoacyl-tRNAs to the N-termini of proteins containing an N-terminal arginine or lysine.</text>
</comment>
<proteinExistence type="inferred from homology"/>
<name>A0A6I3KI38_9HYPH</name>
<keyword evidence="2 4" id="KW-0808">Transferase</keyword>
<evidence type="ECO:0000313" key="5">
    <source>
        <dbReference type="EMBL" id="MTD93999.1"/>
    </source>
</evidence>
<dbReference type="InterPro" id="IPR042203">
    <property type="entry name" value="Leu/Phe-tRNA_Trfase_C"/>
</dbReference>
<dbReference type="GO" id="GO:0030163">
    <property type="term" value="P:protein catabolic process"/>
    <property type="evidence" value="ECO:0007669"/>
    <property type="project" value="UniProtKB-UniRule"/>
</dbReference>
<reference evidence="5 6" key="1">
    <citation type="submission" date="2019-11" db="EMBL/GenBank/DDBJ databases">
        <title>Identification of a novel strain.</title>
        <authorList>
            <person name="Xu Q."/>
            <person name="Wang G."/>
        </authorList>
    </citation>
    <scope>NUCLEOTIDE SEQUENCE [LARGE SCALE GENOMIC DNA]</scope>
    <source>
        <strain evidence="6">xq</strain>
    </source>
</reference>
<dbReference type="InterPro" id="IPR016181">
    <property type="entry name" value="Acyl_CoA_acyltransferase"/>
</dbReference>
<dbReference type="RefSeq" id="WP_154738486.1">
    <property type="nucleotide sequence ID" value="NZ_WMBQ01000001.1"/>
</dbReference>
<evidence type="ECO:0000256" key="1">
    <source>
        <dbReference type="ARBA" id="ARBA00022490"/>
    </source>
</evidence>
<keyword evidence="1 4" id="KW-0963">Cytoplasm</keyword>
<comment type="catalytic activity">
    <reaction evidence="4">
        <text>N-terminal L-arginyl-[protein] + L-leucyl-tRNA(Leu) = N-terminal L-leucyl-L-arginyl-[protein] + tRNA(Leu) + H(+)</text>
        <dbReference type="Rhea" id="RHEA:50416"/>
        <dbReference type="Rhea" id="RHEA-COMP:9613"/>
        <dbReference type="Rhea" id="RHEA-COMP:9622"/>
        <dbReference type="Rhea" id="RHEA-COMP:12672"/>
        <dbReference type="Rhea" id="RHEA-COMP:12673"/>
        <dbReference type="ChEBI" id="CHEBI:15378"/>
        <dbReference type="ChEBI" id="CHEBI:64719"/>
        <dbReference type="ChEBI" id="CHEBI:78442"/>
        <dbReference type="ChEBI" id="CHEBI:78494"/>
        <dbReference type="ChEBI" id="CHEBI:133044"/>
        <dbReference type="EC" id="2.3.2.6"/>
    </reaction>
</comment>
<dbReference type="PANTHER" id="PTHR30098">
    <property type="entry name" value="LEUCYL/PHENYLALANYL-TRNA--PROTEIN TRANSFERASE"/>
    <property type="match status" value="1"/>
</dbReference>
<dbReference type="GO" id="GO:0005737">
    <property type="term" value="C:cytoplasm"/>
    <property type="evidence" value="ECO:0007669"/>
    <property type="project" value="UniProtKB-SubCell"/>
</dbReference>
<evidence type="ECO:0000256" key="4">
    <source>
        <dbReference type="HAMAP-Rule" id="MF_00688"/>
    </source>
</evidence>
<dbReference type="PANTHER" id="PTHR30098:SF2">
    <property type="entry name" value="LEUCYL_PHENYLALANYL-TRNA--PROTEIN TRANSFERASE"/>
    <property type="match status" value="1"/>
</dbReference>
<comment type="similarity">
    <text evidence="4">Belongs to the L/F-transferase family.</text>
</comment>
<sequence>MASRDDIVIEITPQVLLKAYTCGIFPMAESADDPALYWIEPQHRGILPLDAVHIPRRLARTLRTSPLAVKIDTDIEGVIEGCAASRPGRRSTWINERIRGLYRDLFRLGHCHTVEVWDGNRLVGGLYGVALNGAFFGESMFSYERDASKIALVYLAARLAHGGFRLLDTQFVTDHLRQFGTVELNREEFHRLLEKALDVEADFHALPLDASPDQVLAVLEANAAAP</sequence>
<evidence type="ECO:0000256" key="2">
    <source>
        <dbReference type="ARBA" id="ARBA00022679"/>
    </source>
</evidence>
<organism evidence="5 6">
    <name type="scientific">Hyphomicrobium album</name>
    <dbReference type="NCBI Taxonomy" id="2665159"/>
    <lineage>
        <taxon>Bacteria</taxon>
        <taxon>Pseudomonadati</taxon>
        <taxon>Pseudomonadota</taxon>
        <taxon>Alphaproteobacteria</taxon>
        <taxon>Hyphomicrobiales</taxon>
        <taxon>Hyphomicrobiaceae</taxon>
        <taxon>Hyphomicrobium</taxon>
    </lineage>
</organism>
<protein>
    <recommendedName>
        <fullName evidence="4">Leucyl/phenylalanyl-tRNA--protein transferase</fullName>
        <ecNumber evidence="4">2.3.2.6</ecNumber>
    </recommendedName>
    <alternativeName>
        <fullName evidence="4">L/F-transferase</fullName>
    </alternativeName>
    <alternativeName>
        <fullName evidence="4">Leucyltransferase</fullName>
    </alternativeName>
    <alternativeName>
        <fullName evidence="4">Phenyalanyltransferase</fullName>
    </alternativeName>
</protein>
<dbReference type="NCBIfam" id="TIGR00667">
    <property type="entry name" value="aat"/>
    <property type="match status" value="1"/>
</dbReference>
<keyword evidence="6" id="KW-1185">Reference proteome</keyword>
<dbReference type="Gene3D" id="3.40.630.70">
    <property type="entry name" value="Leucyl/phenylalanyl-tRNA-protein transferase, C-terminal domain"/>
    <property type="match status" value="1"/>
</dbReference>
<dbReference type="EMBL" id="WMBQ01000001">
    <property type="protein sequence ID" value="MTD93999.1"/>
    <property type="molecule type" value="Genomic_DNA"/>
</dbReference>
<evidence type="ECO:0000313" key="6">
    <source>
        <dbReference type="Proteomes" id="UP000440694"/>
    </source>
</evidence>
<comment type="catalytic activity">
    <reaction evidence="4">
        <text>L-phenylalanyl-tRNA(Phe) + an N-terminal L-alpha-aminoacyl-[protein] = an N-terminal L-phenylalanyl-L-alpha-aminoacyl-[protein] + tRNA(Phe)</text>
        <dbReference type="Rhea" id="RHEA:43632"/>
        <dbReference type="Rhea" id="RHEA-COMP:9668"/>
        <dbReference type="Rhea" id="RHEA-COMP:9699"/>
        <dbReference type="Rhea" id="RHEA-COMP:10636"/>
        <dbReference type="Rhea" id="RHEA-COMP:10637"/>
        <dbReference type="ChEBI" id="CHEBI:78442"/>
        <dbReference type="ChEBI" id="CHEBI:78531"/>
        <dbReference type="ChEBI" id="CHEBI:78597"/>
        <dbReference type="ChEBI" id="CHEBI:83561"/>
        <dbReference type="EC" id="2.3.2.6"/>
    </reaction>
</comment>
<comment type="subcellular location">
    <subcellularLocation>
        <location evidence="4">Cytoplasm</location>
    </subcellularLocation>
</comment>
<keyword evidence="3 4" id="KW-0012">Acyltransferase</keyword>
<accession>A0A6I3KI38</accession>
<evidence type="ECO:0000256" key="3">
    <source>
        <dbReference type="ARBA" id="ARBA00023315"/>
    </source>
</evidence>
<comment type="caution">
    <text evidence="5">The sequence shown here is derived from an EMBL/GenBank/DDBJ whole genome shotgun (WGS) entry which is preliminary data.</text>
</comment>
<dbReference type="GO" id="GO:0008914">
    <property type="term" value="F:leucyl-tRNA--protein transferase activity"/>
    <property type="evidence" value="ECO:0007669"/>
    <property type="project" value="UniProtKB-UniRule"/>
</dbReference>
<dbReference type="AlphaFoldDB" id="A0A6I3KI38"/>
<gene>
    <name evidence="4" type="primary">aat</name>
    <name evidence="5" type="ORF">GIW81_06570</name>
</gene>
<dbReference type="HAMAP" id="MF_00688">
    <property type="entry name" value="Leu_Phe_trans"/>
    <property type="match status" value="1"/>
</dbReference>
<dbReference type="InterPro" id="IPR004616">
    <property type="entry name" value="Leu/Phe-tRNA_Trfase"/>
</dbReference>
<comment type="catalytic activity">
    <reaction evidence="4">
        <text>N-terminal L-lysyl-[protein] + L-leucyl-tRNA(Leu) = N-terminal L-leucyl-L-lysyl-[protein] + tRNA(Leu) + H(+)</text>
        <dbReference type="Rhea" id="RHEA:12340"/>
        <dbReference type="Rhea" id="RHEA-COMP:9613"/>
        <dbReference type="Rhea" id="RHEA-COMP:9622"/>
        <dbReference type="Rhea" id="RHEA-COMP:12670"/>
        <dbReference type="Rhea" id="RHEA-COMP:12671"/>
        <dbReference type="ChEBI" id="CHEBI:15378"/>
        <dbReference type="ChEBI" id="CHEBI:65249"/>
        <dbReference type="ChEBI" id="CHEBI:78442"/>
        <dbReference type="ChEBI" id="CHEBI:78494"/>
        <dbReference type="ChEBI" id="CHEBI:133043"/>
        <dbReference type="EC" id="2.3.2.6"/>
    </reaction>
</comment>